<proteinExistence type="predicted"/>
<keyword evidence="3" id="KW-1185">Reference proteome</keyword>
<dbReference type="EMBL" id="CP127294">
    <property type="protein sequence ID" value="WIX74878.1"/>
    <property type="molecule type" value="Genomic_DNA"/>
</dbReference>
<feature type="transmembrane region" description="Helical" evidence="1">
    <location>
        <begin position="38"/>
        <end position="59"/>
    </location>
</feature>
<dbReference type="RefSeq" id="WP_285965655.1">
    <property type="nucleotide sequence ID" value="NZ_CP127294.1"/>
</dbReference>
<evidence type="ECO:0008006" key="4">
    <source>
        <dbReference type="Google" id="ProtNLM"/>
    </source>
</evidence>
<sequence>MGWLLVTLGVAFGSAIVPVVNAELFVVGLCASQHNPHWLWLGAAVAVGQIAGKLLYYLAARGTIRLPPLLHDRLHHRLHREHAPSARRDRWHRRTKVLRSKIEALRERCQRHPHWMAGTYGVSSLIGLPPFMATSVLAGMVRMRLVTFLAAGLAGRWVRFSLLAASPALLTGWMH</sequence>
<evidence type="ECO:0000313" key="2">
    <source>
        <dbReference type="EMBL" id="WIX74878.1"/>
    </source>
</evidence>
<keyword evidence="1" id="KW-0812">Transmembrane</keyword>
<keyword evidence="1" id="KW-1133">Transmembrane helix</keyword>
<evidence type="ECO:0000256" key="1">
    <source>
        <dbReference type="SAM" id="Phobius"/>
    </source>
</evidence>
<evidence type="ECO:0000313" key="3">
    <source>
        <dbReference type="Proteomes" id="UP001236014"/>
    </source>
</evidence>
<dbReference type="Proteomes" id="UP001236014">
    <property type="component" value="Chromosome"/>
</dbReference>
<organism evidence="2 3">
    <name type="scientific">Amycolatopsis carbonis</name>
    <dbReference type="NCBI Taxonomy" id="715471"/>
    <lineage>
        <taxon>Bacteria</taxon>
        <taxon>Bacillati</taxon>
        <taxon>Actinomycetota</taxon>
        <taxon>Actinomycetes</taxon>
        <taxon>Pseudonocardiales</taxon>
        <taxon>Pseudonocardiaceae</taxon>
        <taxon>Amycolatopsis</taxon>
    </lineage>
</organism>
<protein>
    <recommendedName>
        <fullName evidence="4">Membrane protein YqaA, SNARE-associated domain</fullName>
    </recommendedName>
</protein>
<dbReference type="AlphaFoldDB" id="A0A9Y2IAM0"/>
<accession>A0A9Y2IAM0</accession>
<keyword evidence="1" id="KW-0472">Membrane</keyword>
<feature type="transmembrane region" description="Helical" evidence="1">
    <location>
        <begin position="115"/>
        <end position="137"/>
    </location>
</feature>
<reference evidence="2 3" key="1">
    <citation type="submission" date="2023-06" db="EMBL/GenBank/DDBJ databases">
        <authorList>
            <person name="Oyuntsetseg B."/>
            <person name="Kim S.B."/>
        </authorList>
    </citation>
    <scope>NUCLEOTIDE SEQUENCE [LARGE SCALE GENOMIC DNA]</scope>
    <source>
        <strain evidence="2 3">2-15</strain>
    </source>
</reference>
<name>A0A9Y2IAM0_9PSEU</name>
<gene>
    <name evidence="2" type="ORF">QRX50_25225</name>
</gene>
<dbReference type="KEGG" id="acab:QRX50_25225"/>